<dbReference type="EMBL" id="ACVA01000076">
    <property type="protein sequence ID" value="EEX17148.1"/>
    <property type="molecule type" value="Genomic_DNA"/>
</dbReference>
<sequence>MRSLAVNLARISDRKQQKNKDLSQEQEDRYRKWVRKVRVYLL</sequence>
<reference evidence="1 2" key="1">
    <citation type="submission" date="2009-09" db="EMBL/GenBank/DDBJ databases">
        <authorList>
            <person name="Weinstock G."/>
            <person name="Sodergren E."/>
            <person name="Clifton S."/>
            <person name="Fulton L."/>
            <person name="Fulton B."/>
            <person name="Courtney L."/>
            <person name="Fronick C."/>
            <person name="Harrison M."/>
            <person name="Strong C."/>
            <person name="Farmer C."/>
            <person name="Delahaunty K."/>
            <person name="Markovic C."/>
            <person name="Hall O."/>
            <person name="Minx P."/>
            <person name="Tomlinson C."/>
            <person name="Mitreva M."/>
            <person name="Nelson J."/>
            <person name="Hou S."/>
            <person name="Wollam A."/>
            <person name="Pepin K.H."/>
            <person name="Johnson M."/>
            <person name="Bhonagiri V."/>
            <person name="Nash W.E."/>
            <person name="Warren W."/>
            <person name="Chinwalla A."/>
            <person name="Mardis E.R."/>
            <person name="Wilson R.K."/>
        </authorList>
    </citation>
    <scope>NUCLEOTIDE SEQUENCE [LARGE SCALE GENOMIC DNA]</scope>
    <source>
        <strain evidence="1 2">F0319</strain>
    </source>
</reference>
<protein>
    <submittedName>
        <fullName evidence="1">Uncharacterized protein</fullName>
    </submittedName>
</protein>
<organism evidence="1 2">
    <name type="scientific">Prevotella veroralis F0319</name>
    <dbReference type="NCBI Taxonomy" id="649761"/>
    <lineage>
        <taxon>Bacteria</taxon>
        <taxon>Pseudomonadati</taxon>
        <taxon>Bacteroidota</taxon>
        <taxon>Bacteroidia</taxon>
        <taxon>Bacteroidales</taxon>
        <taxon>Prevotellaceae</taxon>
        <taxon>Prevotella</taxon>
    </lineage>
</organism>
<proteinExistence type="predicted"/>
<dbReference type="AlphaFoldDB" id="C9MTP1"/>
<evidence type="ECO:0000313" key="2">
    <source>
        <dbReference type="Proteomes" id="UP000003327"/>
    </source>
</evidence>
<keyword evidence="2" id="KW-1185">Reference proteome</keyword>
<accession>C9MTP1</accession>
<comment type="caution">
    <text evidence="1">The sequence shown here is derived from an EMBL/GenBank/DDBJ whole genome shotgun (WGS) entry which is preliminary data.</text>
</comment>
<dbReference type="HOGENOM" id="CLU_3256067_0_0_10"/>
<dbReference type="Proteomes" id="UP000003327">
    <property type="component" value="Unassembled WGS sequence"/>
</dbReference>
<evidence type="ECO:0000313" key="1">
    <source>
        <dbReference type="EMBL" id="EEX17148.1"/>
    </source>
</evidence>
<gene>
    <name evidence="1" type="ORF">HMPREF0973_03019</name>
</gene>
<name>C9MTP1_9BACT</name>